<organism evidence="2 3">
    <name type="scientific">Tuber borchii</name>
    <name type="common">White truffle</name>
    <dbReference type="NCBI Taxonomy" id="42251"/>
    <lineage>
        <taxon>Eukaryota</taxon>
        <taxon>Fungi</taxon>
        <taxon>Dikarya</taxon>
        <taxon>Ascomycota</taxon>
        <taxon>Pezizomycotina</taxon>
        <taxon>Pezizomycetes</taxon>
        <taxon>Pezizales</taxon>
        <taxon>Tuberaceae</taxon>
        <taxon>Tuber</taxon>
    </lineage>
</organism>
<keyword evidence="1" id="KW-0732">Signal</keyword>
<evidence type="ECO:0000313" key="3">
    <source>
        <dbReference type="Proteomes" id="UP000244722"/>
    </source>
</evidence>
<dbReference type="EMBL" id="NESQ01000001">
    <property type="protein sequence ID" value="PUU84450.1"/>
    <property type="molecule type" value="Genomic_DNA"/>
</dbReference>
<feature type="chain" id="PRO_5015414817" description="Secreted protein" evidence="1">
    <location>
        <begin position="19"/>
        <end position="77"/>
    </location>
</feature>
<dbReference type="Proteomes" id="UP000244722">
    <property type="component" value="Unassembled WGS sequence"/>
</dbReference>
<proteinExistence type="predicted"/>
<comment type="caution">
    <text evidence="2">The sequence shown here is derived from an EMBL/GenBank/DDBJ whole genome shotgun (WGS) entry which is preliminary data.</text>
</comment>
<evidence type="ECO:0000256" key="1">
    <source>
        <dbReference type="SAM" id="SignalP"/>
    </source>
</evidence>
<name>A0A2T7A9P5_TUBBO</name>
<reference evidence="2 3" key="1">
    <citation type="submission" date="2017-04" db="EMBL/GenBank/DDBJ databases">
        <title>Draft genome sequence of Tuber borchii Vittad., a whitish edible truffle.</title>
        <authorList>
            <consortium name="DOE Joint Genome Institute"/>
            <person name="Murat C."/>
            <person name="Kuo A."/>
            <person name="Barry K.W."/>
            <person name="Clum A."/>
            <person name="Dockter R.B."/>
            <person name="Fauchery L."/>
            <person name="Iotti M."/>
            <person name="Kohler A."/>
            <person name="Labutti K."/>
            <person name="Lindquist E.A."/>
            <person name="Lipzen A."/>
            <person name="Ohm R.A."/>
            <person name="Wang M."/>
            <person name="Grigoriev I.V."/>
            <person name="Zambonelli A."/>
            <person name="Martin F.M."/>
        </authorList>
    </citation>
    <scope>NUCLEOTIDE SEQUENCE [LARGE SCALE GENOMIC DNA]</scope>
    <source>
        <strain evidence="2 3">Tbo3840</strain>
    </source>
</reference>
<keyword evidence="3" id="KW-1185">Reference proteome</keyword>
<sequence length="77" mass="8408">MYLSFLFPFAIFFHTRLASVSLSPIAGFRICATKSQLIPKTMSTPNSRGKGLTRQGVTPTLGSVMPFFHSNLVSSLV</sequence>
<dbReference type="AlphaFoldDB" id="A0A2T7A9P5"/>
<accession>A0A2T7A9P5</accession>
<feature type="signal peptide" evidence="1">
    <location>
        <begin position="1"/>
        <end position="18"/>
    </location>
</feature>
<evidence type="ECO:0008006" key="4">
    <source>
        <dbReference type="Google" id="ProtNLM"/>
    </source>
</evidence>
<evidence type="ECO:0000313" key="2">
    <source>
        <dbReference type="EMBL" id="PUU84450.1"/>
    </source>
</evidence>
<protein>
    <recommendedName>
        <fullName evidence="4">Secreted protein</fullName>
    </recommendedName>
</protein>
<gene>
    <name evidence="2" type="ORF">B9Z19DRAFT_13147</name>
</gene>